<comment type="similarity">
    <text evidence="2 9 10">Belongs to the NDK family.</text>
</comment>
<evidence type="ECO:0000256" key="2">
    <source>
        <dbReference type="ARBA" id="ARBA00008142"/>
    </source>
</evidence>
<name>A0A5J4XAY7_9EUKA</name>
<evidence type="ECO:0000256" key="1">
    <source>
        <dbReference type="ARBA" id="ARBA00004138"/>
    </source>
</evidence>
<dbReference type="PANTHER" id="PTHR46161">
    <property type="entry name" value="NUCLEOSIDE DIPHOSPHATE KINASE"/>
    <property type="match status" value="1"/>
</dbReference>
<evidence type="ECO:0000256" key="3">
    <source>
        <dbReference type="ARBA" id="ARBA00022679"/>
    </source>
</evidence>
<dbReference type="EMBL" id="SNRW01000013">
    <property type="protein sequence ID" value="KAA6404290.1"/>
    <property type="molecule type" value="Genomic_DNA"/>
</dbReference>
<dbReference type="GO" id="GO:0006228">
    <property type="term" value="P:UTP biosynthetic process"/>
    <property type="evidence" value="ECO:0007669"/>
    <property type="project" value="InterPro"/>
</dbReference>
<dbReference type="GO" id="GO:0006241">
    <property type="term" value="P:CTP biosynthetic process"/>
    <property type="evidence" value="ECO:0007669"/>
    <property type="project" value="InterPro"/>
</dbReference>
<proteinExistence type="inferred from homology"/>
<evidence type="ECO:0000313" key="12">
    <source>
        <dbReference type="EMBL" id="KAA6404290.1"/>
    </source>
</evidence>
<keyword evidence="6" id="KW-0378">Hydrolase</keyword>
<sequence>MTTETLAIIKPDAYQHRLEIIDIIKENGFIILHEKEILASKELASQFYKDHVGRYYFEKLINFMSSGPVIILHLAKKDAVIEWRKLIGPTNSNEAREKVPNTIRAKFGTDGTLNAVHGSGNAEEAGQEINFFFPKQGN</sequence>
<gene>
    <name evidence="12" type="ORF">EZS28_000176</name>
</gene>
<dbReference type="Gene3D" id="3.30.70.141">
    <property type="entry name" value="Nucleoside diphosphate kinase-like domain"/>
    <property type="match status" value="1"/>
</dbReference>
<keyword evidence="7" id="KW-0067">ATP-binding</keyword>
<evidence type="ECO:0000256" key="10">
    <source>
        <dbReference type="RuleBase" id="RU004011"/>
    </source>
</evidence>
<dbReference type="Pfam" id="PF00334">
    <property type="entry name" value="NDK"/>
    <property type="match status" value="1"/>
</dbReference>
<dbReference type="InterPro" id="IPR034907">
    <property type="entry name" value="NDK-like_dom"/>
</dbReference>
<evidence type="ECO:0000313" key="13">
    <source>
        <dbReference type="Proteomes" id="UP000324800"/>
    </source>
</evidence>
<dbReference type="FunFam" id="3.30.70.141:FF:000010">
    <property type="entry name" value="Nucleoside diphosphate kinase 7"/>
    <property type="match status" value="1"/>
</dbReference>
<comment type="caution">
    <text evidence="12">The sequence shown here is derived from an EMBL/GenBank/DDBJ whole genome shotgun (WGS) entry which is preliminary data.</text>
</comment>
<dbReference type="GO" id="GO:0006183">
    <property type="term" value="P:GTP biosynthetic process"/>
    <property type="evidence" value="ECO:0007669"/>
    <property type="project" value="InterPro"/>
</dbReference>
<evidence type="ECO:0000256" key="5">
    <source>
        <dbReference type="ARBA" id="ARBA00022777"/>
    </source>
</evidence>
<dbReference type="AlphaFoldDB" id="A0A5J4XAY7"/>
<dbReference type="GO" id="GO:0016787">
    <property type="term" value="F:hydrolase activity"/>
    <property type="evidence" value="ECO:0007669"/>
    <property type="project" value="UniProtKB-KW"/>
</dbReference>
<accession>A0A5J4XAY7</accession>
<evidence type="ECO:0000256" key="9">
    <source>
        <dbReference type="PROSITE-ProRule" id="PRU00706"/>
    </source>
</evidence>
<dbReference type="GO" id="GO:0005929">
    <property type="term" value="C:cilium"/>
    <property type="evidence" value="ECO:0007669"/>
    <property type="project" value="UniProtKB-SubCell"/>
</dbReference>
<evidence type="ECO:0000259" key="11">
    <source>
        <dbReference type="SMART" id="SM00562"/>
    </source>
</evidence>
<dbReference type="SMART" id="SM00562">
    <property type="entry name" value="NDK"/>
    <property type="match status" value="1"/>
</dbReference>
<dbReference type="PRINTS" id="PR01243">
    <property type="entry name" value="NUCDPKINASE"/>
</dbReference>
<keyword evidence="4" id="KW-0547">Nucleotide-binding</keyword>
<dbReference type="InterPro" id="IPR036850">
    <property type="entry name" value="NDK-like_dom_sf"/>
</dbReference>
<dbReference type="SUPFAM" id="SSF54919">
    <property type="entry name" value="Nucleoside diphosphate kinase, NDK"/>
    <property type="match status" value="1"/>
</dbReference>
<reference evidence="12 13" key="1">
    <citation type="submission" date="2019-03" db="EMBL/GenBank/DDBJ databases">
        <title>Single cell metagenomics reveals metabolic interactions within the superorganism composed of flagellate Streblomastix strix and complex community of Bacteroidetes bacteria on its surface.</title>
        <authorList>
            <person name="Treitli S.C."/>
            <person name="Kolisko M."/>
            <person name="Husnik F."/>
            <person name="Keeling P."/>
            <person name="Hampl V."/>
        </authorList>
    </citation>
    <scope>NUCLEOTIDE SEQUENCE [LARGE SCALE GENOMIC DNA]</scope>
    <source>
        <strain evidence="12">ST1C</strain>
    </source>
</reference>
<keyword evidence="3" id="KW-0808">Transferase</keyword>
<dbReference type="InterPro" id="IPR001564">
    <property type="entry name" value="Nucleoside_diP_kinase"/>
</dbReference>
<dbReference type="GO" id="GO:0005524">
    <property type="term" value="F:ATP binding"/>
    <property type="evidence" value="ECO:0007669"/>
    <property type="project" value="UniProtKB-KW"/>
</dbReference>
<dbReference type="Proteomes" id="UP000324800">
    <property type="component" value="Unassembled WGS sequence"/>
</dbReference>
<comment type="caution">
    <text evidence="9">Lacks conserved residue(s) required for the propagation of feature annotation.</text>
</comment>
<evidence type="ECO:0000256" key="4">
    <source>
        <dbReference type="ARBA" id="ARBA00022741"/>
    </source>
</evidence>
<keyword evidence="5 12" id="KW-0418">Kinase</keyword>
<evidence type="ECO:0000256" key="6">
    <source>
        <dbReference type="ARBA" id="ARBA00022801"/>
    </source>
</evidence>
<protein>
    <submittedName>
        <fullName evidence="12">Nucleoside-diphosphate kinase</fullName>
    </submittedName>
</protein>
<organism evidence="12 13">
    <name type="scientific">Streblomastix strix</name>
    <dbReference type="NCBI Taxonomy" id="222440"/>
    <lineage>
        <taxon>Eukaryota</taxon>
        <taxon>Metamonada</taxon>
        <taxon>Preaxostyla</taxon>
        <taxon>Oxymonadida</taxon>
        <taxon>Streblomastigidae</taxon>
        <taxon>Streblomastix</taxon>
    </lineage>
</organism>
<dbReference type="PROSITE" id="PS51374">
    <property type="entry name" value="NDPK_LIKE"/>
    <property type="match status" value="1"/>
</dbReference>
<dbReference type="OrthoDB" id="1729737at2759"/>
<dbReference type="CDD" id="cd04416">
    <property type="entry name" value="NDPk_TX"/>
    <property type="match status" value="1"/>
</dbReference>
<comment type="subcellular location">
    <subcellularLocation>
        <location evidence="1">Cell projection</location>
        <location evidence="1">Cilium</location>
    </subcellularLocation>
</comment>
<dbReference type="PANTHER" id="PTHR46161:SF3">
    <property type="entry name" value="NUCLEOSIDE DIPHOSPHATE KINASE DDB_G0292928-RELATED"/>
    <property type="match status" value="1"/>
</dbReference>
<keyword evidence="8" id="KW-0966">Cell projection</keyword>
<evidence type="ECO:0000256" key="7">
    <source>
        <dbReference type="ARBA" id="ARBA00022840"/>
    </source>
</evidence>
<dbReference type="GO" id="GO:0004550">
    <property type="term" value="F:nucleoside diphosphate kinase activity"/>
    <property type="evidence" value="ECO:0007669"/>
    <property type="project" value="InterPro"/>
</dbReference>
<feature type="domain" description="Nucleoside diphosphate kinase-like" evidence="11">
    <location>
        <begin position="2"/>
        <end position="137"/>
    </location>
</feature>
<evidence type="ECO:0000256" key="8">
    <source>
        <dbReference type="ARBA" id="ARBA00023273"/>
    </source>
</evidence>